<evidence type="ECO:0000313" key="3">
    <source>
        <dbReference type="EMBL" id="CRG85310.1"/>
    </source>
</evidence>
<protein>
    <submittedName>
        <fullName evidence="3">Uncharacterized protein</fullName>
    </submittedName>
</protein>
<organism evidence="3 4">
    <name type="scientific">Talaromyces islandicus</name>
    <name type="common">Penicillium islandicum</name>
    <dbReference type="NCBI Taxonomy" id="28573"/>
    <lineage>
        <taxon>Eukaryota</taxon>
        <taxon>Fungi</taxon>
        <taxon>Dikarya</taxon>
        <taxon>Ascomycota</taxon>
        <taxon>Pezizomycotina</taxon>
        <taxon>Eurotiomycetes</taxon>
        <taxon>Eurotiomycetidae</taxon>
        <taxon>Eurotiales</taxon>
        <taxon>Trichocomaceae</taxon>
        <taxon>Talaromyces</taxon>
        <taxon>Talaromyces sect. Islandici</taxon>
    </lineage>
</organism>
<reference evidence="3 4" key="1">
    <citation type="submission" date="2015-04" db="EMBL/GenBank/DDBJ databases">
        <authorList>
            <person name="Syromyatnikov M.Y."/>
            <person name="Popov V.N."/>
        </authorList>
    </citation>
    <scope>NUCLEOTIDE SEQUENCE [LARGE SCALE GENOMIC DNA]</scope>
    <source>
        <strain evidence="3">WF-38-12</strain>
    </source>
</reference>
<accession>A0A0U1LQK7</accession>
<dbReference type="EMBL" id="CVMT01000002">
    <property type="protein sequence ID" value="CRG85310.1"/>
    <property type="molecule type" value="Genomic_DNA"/>
</dbReference>
<feature type="compositionally biased region" description="Basic and acidic residues" evidence="2">
    <location>
        <begin position="284"/>
        <end position="306"/>
    </location>
</feature>
<keyword evidence="4" id="KW-1185">Reference proteome</keyword>
<gene>
    <name evidence="3" type="ORF">PISL3812_02409</name>
</gene>
<feature type="coiled-coil region" evidence="1">
    <location>
        <begin position="190"/>
        <end position="252"/>
    </location>
</feature>
<evidence type="ECO:0000256" key="1">
    <source>
        <dbReference type="SAM" id="Coils"/>
    </source>
</evidence>
<dbReference type="OrthoDB" id="4225994at2759"/>
<dbReference type="Proteomes" id="UP000054383">
    <property type="component" value="Unassembled WGS sequence"/>
</dbReference>
<proteinExistence type="predicted"/>
<name>A0A0U1LQK7_TALIS</name>
<evidence type="ECO:0000256" key="2">
    <source>
        <dbReference type="SAM" id="MobiDB-lite"/>
    </source>
</evidence>
<dbReference type="AlphaFoldDB" id="A0A0U1LQK7"/>
<evidence type="ECO:0000313" key="4">
    <source>
        <dbReference type="Proteomes" id="UP000054383"/>
    </source>
</evidence>
<feature type="compositionally biased region" description="Polar residues" evidence="2">
    <location>
        <begin position="260"/>
        <end position="277"/>
    </location>
</feature>
<sequence length="306" mass="34889">MTSSRESFPPQESEELRRFLSEAAKENRDHKTLRECLPALQVQSLVDMKIHEQMGGSPVNRSFRGSYAKELHSDTDSNYDKPEFSPLDHNYDDSSPNISPISHQHIPDRLRIKALSFNGEPSSSLASPRFHHRISNLDERILLNETQTNTLSNFLGHHANPNINNDKDNASGADYLSDCRSEISALKFRIVELEYVNAALESKVRQYRDEIRLFKKDVKGYKNDGRRFTQQLKEKNLEITELHTKIIQLLNNDTLVSPQTVTSNSSGFSTKVSTANSKQRKGSKASDDWRTRSRMAGHDDDGQSWI</sequence>
<keyword evidence="1" id="KW-0175">Coiled coil</keyword>
<feature type="region of interest" description="Disordered" evidence="2">
    <location>
        <begin position="260"/>
        <end position="306"/>
    </location>
</feature>